<comment type="caution">
    <text evidence="1">The sequence shown here is derived from an EMBL/GenBank/DDBJ whole genome shotgun (WGS) entry which is preliminary data.</text>
</comment>
<dbReference type="AlphaFoldDB" id="A0A2V4U8E5"/>
<protein>
    <submittedName>
        <fullName evidence="1">Uncharacterized protein</fullName>
    </submittedName>
</protein>
<dbReference type="EMBL" id="QJSU01000016">
    <property type="protein sequence ID" value="PYE36443.1"/>
    <property type="molecule type" value="Genomic_DNA"/>
</dbReference>
<sequence length="51" mass="6003">MFDLRSEHYDLIFISHNLRTQDYQLITLAFSSTKITSLTCLFFSCDIVQLL</sequence>
<gene>
    <name evidence="1" type="ORF">DFP82_1162</name>
</gene>
<keyword evidence="2" id="KW-1185">Reference proteome</keyword>
<name>A0A2V4U8E5_9GAMM</name>
<evidence type="ECO:0000313" key="2">
    <source>
        <dbReference type="Proteomes" id="UP000247746"/>
    </source>
</evidence>
<evidence type="ECO:0000313" key="1">
    <source>
        <dbReference type="EMBL" id="PYE36443.1"/>
    </source>
</evidence>
<accession>A0A2V4U8E5</accession>
<organism evidence="1 2">
    <name type="scientific">Psychrobacter fozii</name>
    <dbReference type="NCBI Taxonomy" id="198480"/>
    <lineage>
        <taxon>Bacteria</taxon>
        <taxon>Pseudomonadati</taxon>
        <taxon>Pseudomonadota</taxon>
        <taxon>Gammaproteobacteria</taxon>
        <taxon>Moraxellales</taxon>
        <taxon>Moraxellaceae</taxon>
        <taxon>Psychrobacter</taxon>
    </lineage>
</organism>
<proteinExistence type="predicted"/>
<dbReference type="Proteomes" id="UP000247746">
    <property type="component" value="Unassembled WGS sequence"/>
</dbReference>
<reference evidence="1 2" key="1">
    <citation type="submission" date="2018-06" db="EMBL/GenBank/DDBJ databases">
        <title>Genomic Encyclopedia of Type Strains, Phase III (KMG-III): the genomes of soil and plant-associated and newly described type strains.</title>
        <authorList>
            <person name="Whitman W."/>
        </authorList>
    </citation>
    <scope>NUCLEOTIDE SEQUENCE [LARGE SCALE GENOMIC DNA]</scope>
    <source>
        <strain evidence="1 2">CECT 5889</strain>
    </source>
</reference>